<sequence length="103" mass="12089">MHMNDKKIVRSSQNGFTKGKPCLTNLINFYDEMTDVVDERRVLGIVYVDFTKAFDTVSHKILRDKLTMYGLDKQRVRWIKNWLNSPAQDGSDQWHKILLEASK</sequence>
<protein>
    <submittedName>
        <fullName evidence="1">Uncharacterized protein</fullName>
    </submittedName>
</protein>
<gene>
    <name evidence="1" type="ORF">llap_6098</name>
</gene>
<organism evidence="1 2">
    <name type="scientific">Limosa lapponica baueri</name>
    <dbReference type="NCBI Taxonomy" id="1758121"/>
    <lineage>
        <taxon>Eukaryota</taxon>
        <taxon>Metazoa</taxon>
        <taxon>Chordata</taxon>
        <taxon>Craniata</taxon>
        <taxon>Vertebrata</taxon>
        <taxon>Euteleostomi</taxon>
        <taxon>Archelosauria</taxon>
        <taxon>Archosauria</taxon>
        <taxon>Dinosauria</taxon>
        <taxon>Saurischia</taxon>
        <taxon>Theropoda</taxon>
        <taxon>Coelurosauria</taxon>
        <taxon>Aves</taxon>
        <taxon>Neognathae</taxon>
        <taxon>Neoaves</taxon>
        <taxon>Charadriiformes</taxon>
        <taxon>Scolopacidae</taxon>
        <taxon>Limosa</taxon>
    </lineage>
</organism>
<dbReference type="Proteomes" id="UP000233556">
    <property type="component" value="Unassembled WGS sequence"/>
</dbReference>
<evidence type="ECO:0000313" key="2">
    <source>
        <dbReference type="Proteomes" id="UP000233556"/>
    </source>
</evidence>
<reference evidence="2" key="2">
    <citation type="submission" date="2017-12" db="EMBL/GenBank/DDBJ databases">
        <title>Genome sequence of the Bar-tailed Godwit (Limosa lapponica baueri).</title>
        <authorList>
            <person name="Lima N.C.B."/>
            <person name="Parody-Merino A.M."/>
            <person name="Battley P.F."/>
            <person name="Fidler A.E."/>
            <person name="Prosdocimi F."/>
        </authorList>
    </citation>
    <scope>NUCLEOTIDE SEQUENCE [LARGE SCALE GENOMIC DNA]</scope>
</reference>
<proteinExistence type="predicted"/>
<keyword evidence="2" id="KW-1185">Reference proteome</keyword>
<dbReference type="AlphaFoldDB" id="A0A2I0UC46"/>
<dbReference type="OrthoDB" id="10063195at2759"/>
<accession>A0A2I0UC46</accession>
<evidence type="ECO:0000313" key="1">
    <source>
        <dbReference type="EMBL" id="PKU43601.1"/>
    </source>
</evidence>
<dbReference type="PANTHER" id="PTHR33332">
    <property type="entry name" value="REVERSE TRANSCRIPTASE DOMAIN-CONTAINING PROTEIN"/>
    <property type="match status" value="1"/>
</dbReference>
<reference evidence="2" key="1">
    <citation type="submission" date="2017-11" db="EMBL/GenBank/DDBJ databases">
        <authorList>
            <person name="Lima N.C."/>
            <person name="Parody-Merino A.M."/>
            <person name="Battley P.F."/>
            <person name="Fidler A.E."/>
            <person name="Prosdocimi F."/>
        </authorList>
    </citation>
    <scope>NUCLEOTIDE SEQUENCE [LARGE SCALE GENOMIC DNA]</scope>
</reference>
<dbReference type="EMBL" id="KZ505886">
    <property type="protein sequence ID" value="PKU43601.1"/>
    <property type="molecule type" value="Genomic_DNA"/>
</dbReference>
<name>A0A2I0UC46_LIMLA</name>